<dbReference type="RefSeq" id="WP_106196260.1">
    <property type="nucleotide sequence ID" value="NZ_PVTO01000041.1"/>
</dbReference>
<dbReference type="InterPro" id="IPR025711">
    <property type="entry name" value="PepSY"/>
</dbReference>
<proteinExistence type="predicted"/>
<keyword evidence="2" id="KW-0732">Signal</keyword>
<dbReference type="Proteomes" id="UP000238205">
    <property type="component" value="Unassembled WGS sequence"/>
</dbReference>
<name>A0A2T0VTN6_9LACT</name>
<evidence type="ECO:0000256" key="1">
    <source>
        <dbReference type="SAM" id="MobiDB-lite"/>
    </source>
</evidence>
<dbReference type="PROSITE" id="PS51257">
    <property type="entry name" value="PROKAR_LIPOPROTEIN"/>
    <property type="match status" value="1"/>
</dbReference>
<feature type="compositionally biased region" description="Acidic residues" evidence="1">
    <location>
        <begin position="41"/>
        <end position="94"/>
    </location>
</feature>
<feature type="signal peptide" evidence="2">
    <location>
        <begin position="1"/>
        <end position="21"/>
    </location>
</feature>
<dbReference type="OrthoDB" id="2166913at2"/>
<gene>
    <name evidence="4" type="ORF">CLV38_1417</name>
</gene>
<protein>
    <submittedName>
        <fullName evidence="4">Peptidase YpeB-like protein</fullName>
    </submittedName>
</protein>
<keyword evidence="5" id="KW-1185">Reference proteome</keyword>
<sequence length="242" mass="26176">MNMTKRMKLMLVSLSSVALMAACGDGGANDSLGTTPVPPETTEETETDDTGDATVDEGAEEGTAEEDTTETDDSTSEEGTEDADDTGVTDDSTDASDAQVSDPDSPGIENIEFPISVQDAIEIFNNEFGSPNIDEIKFERDDGRYVYDFEGWDGEFEYEMEIDAQTGEILSQETEADTDHDDILDLDGIISPQEAMAIALEAAGSGYVEEWDLELEDGFTVYDVDIEGGEDQEVDAHTGEIR</sequence>
<dbReference type="Pfam" id="PF03413">
    <property type="entry name" value="PepSY"/>
    <property type="match status" value="2"/>
</dbReference>
<dbReference type="EMBL" id="PVTO01000041">
    <property type="protein sequence ID" value="PRY74540.1"/>
    <property type="molecule type" value="Genomic_DNA"/>
</dbReference>
<feature type="region of interest" description="Disordered" evidence="1">
    <location>
        <begin position="24"/>
        <end position="110"/>
    </location>
</feature>
<dbReference type="Gene3D" id="3.10.450.40">
    <property type="match status" value="2"/>
</dbReference>
<reference evidence="4 5" key="1">
    <citation type="submission" date="2018-03" db="EMBL/GenBank/DDBJ databases">
        <title>Genomic Encyclopedia of Archaeal and Bacterial Type Strains, Phase II (KMG-II): from individual species to whole genera.</title>
        <authorList>
            <person name="Goeker M."/>
        </authorList>
    </citation>
    <scope>NUCLEOTIDE SEQUENCE [LARGE SCALE GENOMIC DNA]</scope>
    <source>
        <strain evidence="4 5">DSM 13175</strain>
    </source>
</reference>
<feature type="domain" description="PepSY" evidence="3">
    <location>
        <begin position="114"/>
        <end position="173"/>
    </location>
</feature>
<evidence type="ECO:0000256" key="2">
    <source>
        <dbReference type="SAM" id="SignalP"/>
    </source>
</evidence>
<evidence type="ECO:0000259" key="3">
    <source>
        <dbReference type="Pfam" id="PF03413"/>
    </source>
</evidence>
<evidence type="ECO:0000313" key="5">
    <source>
        <dbReference type="Proteomes" id="UP000238205"/>
    </source>
</evidence>
<comment type="caution">
    <text evidence="4">The sequence shown here is derived from an EMBL/GenBank/DDBJ whole genome shotgun (WGS) entry which is preliminary data.</text>
</comment>
<feature type="chain" id="PRO_5038544421" evidence="2">
    <location>
        <begin position="22"/>
        <end position="242"/>
    </location>
</feature>
<feature type="domain" description="PepSY" evidence="3">
    <location>
        <begin position="190"/>
        <end position="241"/>
    </location>
</feature>
<organism evidence="4 5">
    <name type="scientific">Alkalibacterium olivapovliticus</name>
    <dbReference type="NCBI Taxonomy" id="99907"/>
    <lineage>
        <taxon>Bacteria</taxon>
        <taxon>Bacillati</taxon>
        <taxon>Bacillota</taxon>
        <taxon>Bacilli</taxon>
        <taxon>Lactobacillales</taxon>
        <taxon>Carnobacteriaceae</taxon>
        <taxon>Alkalibacterium</taxon>
    </lineage>
</organism>
<accession>A0A2T0VTN6</accession>
<dbReference type="AlphaFoldDB" id="A0A2T0VTN6"/>
<evidence type="ECO:0000313" key="4">
    <source>
        <dbReference type="EMBL" id="PRY74540.1"/>
    </source>
</evidence>